<gene>
    <name evidence="4" type="ORF">OGAPHI_000797</name>
</gene>
<keyword evidence="1" id="KW-0863">Zinc-finger</keyword>
<dbReference type="SMART" id="SM00355">
    <property type="entry name" value="ZnF_C2H2"/>
    <property type="match status" value="2"/>
</dbReference>
<dbReference type="GeneID" id="70232765"/>
<evidence type="ECO:0000256" key="1">
    <source>
        <dbReference type="PROSITE-ProRule" id="PRU00042"/>
    </source>
</evidence>
<sequence>MDPTDTPAPLMEFVSSFDYSELQLIDQKKDTLVSELKEVGFDAGDFLHEIQYDDQYDDLYYSDAECDVDVDFEGSRFSNTPETSQQRFGLEEDDDLPELTIDPAKVDLSGTKPKASFPMAYVYQSVYSETVPSSPLGLGQFDTSYSAFPDVFVMESTPETPMSYHATSSSESLHGSPSLDASPVELESGPLDLDDDPKHKRKKSKITLRIPGKSPHRASMPLGGKLVCEMEDCGKQFKNRALLSRHINCVHLHLERYVCKFCSRKFTRSDHMKIHVGRMHQERFVVWEPERRLLAQPELRVRGVPTGQVEERFPVGVCVLEVRLCVCQERCLAQLRDDLLQFANVGEDGVFFLSEPRADHRVAVRVFFLDGVIERLQELLVVEARVDFLEHLGHFVWLVMEPHGFPLVRVVVQVAGHLYGADIFLGVEEIDRVELFGLRKRLQHVHHRVGPVERGVWIAAVDAEVLNRAERAEDEVADVHHEDRHDGDRGDRPHAEKSAPPTGGGGRHAVSDRDETQEREVAAQVVRPAFVHGEQQRAQQPEHQPRHNDGHCAEQLLVAQSSAVDVLHAVEAVLGRQVGGQTERDQSDNTPEQREGLGRARGGDKVAEPDGENGDYGKVQGLAVRDVEQSSEHAGPPHEPHNKEHGLQHERVLHPVDVERGRVLVEEHAELVQGEQHKVGKVQHHGVHGEPEPVRVGELVIVLLGYEPDVVYNHQHEQHEAGHEPARDRDQLGLVVREFAPEVEQQTDVGGEPARHGDRVHRVTPNLVCPRWFPGYTVLFPVANNGSHRQQVRERANTPANEREVRRTDEPEYELRVAGLHAEVVDVPVCIVEQRVVVVLHLGGGAFEDGGFDLG</sequence>
<evidence type="ECO:0000256" key="2">
    <source>
        <dbReference type="SAM" id="MobiDB-lite"/>
    </source>
</evidence>
<dbReference type="SUPFAM" id="SSF57667">
    <property type="entry name" value="beta-beta-alpha zinc fingers"/>
    <property type="match status" value="1"/>
</dbReference>
<feature type="compositionally biased region" description="Basic and acidic residues" evidence="2">
    <location>
        <begin position="509"/>
        <end position="521"/>
    </location>
</feature>
<keyword evidence="5" id="KW-1185">Reference proteome</keyword>
<accession>A0A9P8T9P6</accession>
<dbReference type="Proteomes" id="UP000769157">
    <property type="component" value="Unassembled WGS sequence"/>
</dbReference>
<feature type="region of interest" description="Disordered" evidence="2">
    <location>
        <begin position="78"/>
        <end position="98"/>
    </location>
</feature>
<feature type="compositionally biased region" description="Basic and acidic residues" evidence="2">
    <location>
        <begin position="477"/>
        <end position="497"/>
    </location>
</feature>
<feature type="domain" description="C2H2-type" evidence="3">
    <location>
        <begin position="257"/>
        <end position="280"/>
    </location>
</feature>
<feature type="compositionally biased region" description="Polar residues" evidence="2">
    <location>
        <begin position="78"/>
        <end position="87"/>
    </location>
</feature>
<dbReference type="OrthoDB" id="654211at2759"/>
<dbReference type="PROSITE" id="PS00028">
    <property type="entry name" value="ZINC_FINGER_C2H2_1"/>
    <property type="match status" value="2"/>
</dbReference>
<evidence type="ECO:0000313" key="4">
    <source>
        <dbReference type="EMBL" id="KAH3671086.1"/>
    </source>
</evidence>
<name>A0A9P8T9P6_9ASCO</name>
<feature type="domain" description="C2H2-type" evidence="3">
    <location>
        <begin position="226"/>
        <end position="251"/>
    </location>
</feature>
<keyword evidence="1" id="KW-0479">Metal-binding</keyword>
<proteinExistence type="predicted"/>
<dbReference type="InterPro" id="IPR036236">
    <property type="entry name" value="Znf_C2H2_sf"/>
</dbReference>
<dbReference type="EMBL" id="JAEUBE010000084">
    <property type="protein sequence ID" value="KAH3671086.1"/>
    <property type="molecule type" value="Genomic_DNA"/>
</dbReference>
<feature type="region of interest" description="Disordered" evidence="2">
    <location>
        <begin position="577"/>
        <end position="648"/>
    </location>
</feature>
<dbReference type="AlphaFoldDB" id="A0A9P8T9P6"/>
<dbReference type="PROSITE" id="PS50157">
    <property type="entry name" value="ZINC_FINGER_C2H2_2"/>
    <property type="match status" value="2"/>
</dbReference>
<reference evidence="4" key="1">
    <citation type="journal article" date="2021" name="Open Biol.">
        <title>Shared evolutionary footprints suggest mitochondrial oxidative damage underlies multiple complex I losses in fungi.</title>
        <authorList>
            <person name="Schikora-Tamarit M.A."/>
            <person name="Marcet-Houben M."/>
            <person name="Nosek J."/>
            <person name="Gabaldon T."/>
        </authorList>
    </citation>
    <scope>NUCLEOTIDE SEQUENCE</scope>
    <source>
        <strain evidence="4">CBS6075</strain>
    </source>
</reference>
<dbReference type="InterPro" id="IPR013087">
    <property type="entry name" value="Znf_C2H2_type"/>
</dbReference>
<keyword evidence="1" id="KW-0862">Zinc</keyword>
<feature type="region of interest" description="Disordered" evidence="2">
    <location>
        <begin position="472"/>
        <end position="521"/>
    </location>
</feature>
<feature type="compositionally biased region" description="Basic and acidic residues" evidence="2">
    <location>
        <begin position="625"/>
        <end position="648"/>
    </location>
</feature>
<comment type="caution">
    <text evidence="4">The sequence shown here is derived from an EMBL/GenBank/DDBJ whole genome shotgun (WGS) entry which is preliminary data.</text>
</comment>
<evidence type="ECO:0000313" key="5">
    <source>
        <dbReference type="Proteomes" id="UP000769157"/>
    </source>
</evidence>
<organism evidence="4 5">
    <name type="scientific">Ogataea philodendri</name>
    <dbReference type="NCBI Taxonomy" id="1378263"/>
    <lineage>
        <taxon>Eukaryota</taxon>
        <taxon>Fungi</taxon>
        <taxon>Dikarya</taxon>
        <taxon>Ascomycota</taxon>
        <taxon>Saccharomycotina</taxon>
        <taxon>Pichiomycetes</taxon>
        <taxon>Pichiales</taxon>
        <taxon>Pichiaceae</taxon>
        <taxon>Ogataea</taxon>
    </lineage>
</organism>
<feature type="region of interest" description="Disordered" evidence="2">
    <location>
        <begin position="161"/>
        <end position="205"/>
    </location>
</feature>
<evidence type="ECO:0000259" key="3">
    <source>
        <dbReference type="PROSITE" id="PS50157"/>
    </source>
</evidence>
<dbReference type="Gene3D" id="3.30.160.60">
    <property type="entry name" value="Classic Zinc Finger"/>
    <property type="match status" value="1"/>
</dbReference>
<reference evidence="4" key="2">
    <citation type="submission" date="2021-01" db="EMBL/GenBank/DDBJ databases">
        <authorList>
            <person name="Schikora-Tamarit M.A."/>
        </authorList>
    </citation>
    <scope>NUCLEOTIDE SEQUENCE</scope>
    <source>
        <strain evidence="4">CBS6075</strain>
    </source>
</reference>
<protein>
    <recommendedName>
        <fullName evidence="3">C2H2-type domain-containing protein</fullName>
    </recommendedName>
</protein>
<feature type="compositionally biased region" description="Low complexity" evidence="2">
    <location>
        <begin position="168"/>
        <end position="178"/>
    </location>
</feature>
<dbReference type="GO" id="GO:0008270">
    <property type="term" value="F:zinc ion binding"/>
    <property type="evidence" value="ECO:0007669"/>
    <property type="project" value="UniProtKB-KW"/>
</dbReference>
<feature type="compositionally biased region" description="Basic and acidic residues" evidence="2">
    <location>
        <begin position="582"/>
        <end position="608"/>
    </location>
</feature>
<dbReference type="RefSeq" id="XP_046064454.1">
    <property type="nucleotide sequence ID" value="XM_046208930.1"/>
</dbReference>